<dbReference type="InterPro" id="IPR039300">
    <property type="entry name" value="JASON"/>
</dbReference>
<organism evidence="2 3">
    <name type="scientific">Malus domestica</name>
    <name type="common">Apple</name>
    <name type="synonym">Pyrus malus</name>
    <dbReference type="NCBI Taxonomy" id="3750"/>
    <lineage>
        <taxon>Eukaryota</taxon>
        <taxon>Viridiplantae</taxon>
        <taxon>Streptophyta</taxon>
        <taxon>Embryophyta</taxon>
        <taxon>Tracheophyta</taxon>
        <taxon>Spermatophyta</taxon>
        <taxon>Magnoliopsida</taxon>
        <taxon>eudicotyledons</taxon>
        <taxon>Gunneridae</taxon>
        <taxon>Pentapetalae</taxon>
        <taxon>rosids</taxon>
        <taxon>fabids</taxon>
        <taxon>Rosales</taxon>
        <taxon>Rosaceae</taxon>
        <taxon>Amygdaloideae</taxon>
        <taxon>Maleae</taxon>
        <taxon>Malus</taxon>
    </lineage>
</organism>
<dbReference type="Proteomes" id="UP000290289">
    <property type="component" value="Chromosome 4"/>
</dbReference>
<dbReference type="AlphaFoldDB" id="A0A498K9H2"/>
<evidence type="ECO:0000313" key="2">
    <source>
        <dbReference type="EMBL" id="RXI02475.1"/>
    </source>
</evidence>
<dbReference type="PANTHER" id="PTHR33318:SF22">
    <property type="entry name" value="SUPPRESSOR PROTEIN SRP40-LIKE ISOFORM X1"/>
    <property type="match status" value="1"/>
</dbReference>
<dbReference type="PANTHER" id="PTHR33318">
    <property type="entry name" value="ASPARTYL/GLUTAMYL-TRNA(ASN/GLN) AMIDOTRANSFERASE SUBUNIT"/>
    <property type="match status" value="1"/>
</dbReference>
<gene>
    <name evidence="2" type="ORF">DVH24_030404</name>
</gene>
<accession>A0A498K9H2</accession>
<comment type="caution">
    <text evidence="2">The sequence shown here is derived from an EMBL/GenBank/DDBJ whole genome shotgun (WGS) entry which is preliminary data.</text>
</comment>
<dbReference type="EMBL" id="RDQH01000330">
    <property type="protein sequence ID" value="RXI02475.1"/>
    <property type="molecule type" value="Genomic_DNA"/>
</dbReference>
<sequence>MGCFPKCFSTCIRRKLKSSVTVTPFKHHSIEVAEEALQIQPAEAEPTKLEELIKAIKHSKESEEKSEEQSKNGDTKKVAFDLNAEANDGETSTKEELSNVLVEICDEKENEEETRKGIEPNLIVPLDHRYEKCKNSEDEDDCANADEFESSKQIFVEEESSESLFSLSIDSRKQEVCDDSGTEEKEVNSPMPKQQNGRRDCRRQSFQAVLTPVENLGQWKKEVKEKSTPAEAPKQQHKEKENINMEVEEEQDLKLPFSPEPALKQSKLFARPRTKSSSCIDTSLSSWLVESETTPMSNASSNNSVGNKFNAPGSGEDRPILGAWTAEELKQQSASSTPKRSRSPIPEEMPIIGTVGSYWNRTGQALLAEEWPNQYGKTDRIRKCHGSPLHLRQTWEDLDMKF</sequence>
<feature type="compositionally biased region" description="Basic and acidic residues" evidence="1">
    <location>
        <begin position="171"/>
        <end position="187"/>
    </location>
</feature>
<feature type="compositionally biased region" description="Basic and acidic residues" evidence="1">
    <location>
        <begin position="57"/>
        <end position="79"/>
    </location>
</feature>
<dbReference type="GO" id="GO:0007142">
    <property type="term" value="P:male meiosis II"/>
    <property type="evidence" value="ECO:0007669"/>
    <property type="project" value="InterPro"/>
</dbReference>
<feature type="region of interest" description="Disordered" evidence="1">
    <location>
        <begin position="217"/>
        <end position="351"/>
    </location>
</feature>
<feature type="compositionally biased region" description="Polar residues" evidence="1">
    <location>
        <begin position="275"/>
        <end position="307"/>
    </location>
</feature>
<feature type="region of interest" description="Disordered" evidence="1">
    <location>
        <begin position="57"/>
        <end position="96"/>
    </location>
</feature>
<evidence type="ECO:0000313" key="3">
    <source>
        <dbReference type="Proteomes" id="UP000290289"/>
    </source>
</evidence>
<feature type="compositionally biased region" description="Basic and acidic residues" evidence="1">
    <location>
        <begin position="219"/>
        <end position="243"/>
    </location>
</feature>
<proteinExistence type="predicted"/>
<name>A0A498K9H2_MALDO</name>
<evidence type="ECO:0000256" key="1">
    <source>
        <dbReference type="SAM" id="MobiDB-lite"/>
    </source>
</evidence>
<protein>
    <submittedName>
        <fullName evidence="2">Uncharacterized protein</fullName>
    </submittedName>
</protein>
<keyword evidence="3" id="KW-1185">Reference proteome</keyword>
<dbReference type="OrthoDB" id="1925835at2759"/>
<reference evidence="2 3" key="1">
    <citation type="submission" date="2018-10" db="EMBL/GenBank/DDBJ databases">
        <title>A high-quality apple genome assembly.</title>
        <authorList>
            <person name="Hu J."/>
        </authorList>
    </citation>
    <scope>NUCLEOTIDE SEQUENCE [LARGE SCALE GENOMIC DNA]</scope>
    <source>
        <strain evidence="3">cv. HFTH1</strain>
        <tissue evidence="2">Young leaf</tissue>
    </source>
</reference>
<feature type="region of interest" description="Disordered" evidence="1">
    <location>
        <begin position="171"/>
        <end position="205"/>
    </location>
</feature>